<dbReference type="Proteomes" id="UP001302745">
    <property type="component" value="Unassembled WGS sequence"/>
</dbReference>
<dbReference type="PANTHER" id="PTHR38789:SF1">
    <property type="entry name" value="GLUCOSE-REPRESSIBLE GENE PROTEIN-RELATED"/>
    <property type="match status" value="1"/>
</dbReference>
<gene>
    <name evidence="2" type="ORF">C8A00DRAFT_19214</name>
</gene>
<evidence type="ECO:0000313" key="3">
    <source>
        <dbReference type="Proteomes" id="UP001302745"/>
    </source>
</evidence>
<dbReference type="PANTHER" id="PTHR38789">
    <property type="entry name" value="REPRESSIBLE PROTEIN GRG1, PUTATIVE (AFU_ORTHOLOGUE AFUA_5G14210)-RELATED"/>
    <property type="match status" value="1"/>
</dbReference>
<comment type="caution">
    <text evidence="2">The sequence shown here is derived from an EMBL/GenBank/DDBJ whole genome shotgun (WGS) entry which is preliminary data.</text>
</comment>
<protein>
    <submittedName>
        <fullName evidence="2">Glucose-repressible gene protein</fullName>
    </submittedName>
</protein>
<dbReference type="Pfam" id="PF11034">
    <property type="entry name" value="Grg1"/>
    <property type="match status" value="1"/>
</dbReference>
<evidence type="ECO:0000256" key="1">
    <source>
        <dbReference type="SAM" id="MobiDB-lite"/>
    </source>
</evidence>
<keyword evidence="3" id="KW-1185">Reference proteome</keyword>
<reference evidence="2" key="1">
    <citation type="journal article" date="2023" name="Mol. Phylogenet. Evol.">
        <title>Genome-scale phylogeny and comparative genomics of the fungal order Sordariales.</title>
        <authorList>
            <person name="Hensen N."/>
            <person name="Bonometti L."/>
            <person name="Westerberg I."/>
            <person name="Brannstrom I.O."/>
            <person name="Guillou S."/>
            <person name="Cros-Aarteil S."/>
            <person name="Calhoun S."/>
            <person name="Haridas S."/>
            <person name="Kuo A."/>
            <person name="Mondo S."/>
            <person name="Pangilinan J."/>
            <person name="Riley R."/>
            <person name="LaButti K."/>
            <person name="Andreopoulos B."/>
            <person name="Lipzen A."/>
            <person name="Chen C."/>
            <person name="Yan M."/>
            <person name="Daum C."/>
            <person name="Ng V."/>
            <person name="Clum A."/>
            <person name="Steindorff A."/>
            <person name="Ohm R.A."/>
            <person name="Martin F."/>
            <person name="Silar P."/>
            <person name="Natvig D.O."/>
            <person name="Lalanne C."/>
            <person name="Gautier V."/>
            <person name="Ament-Velasquez S.L."/>
            <person name="Kruys A."/>
            <person name="Hutchinson M.I."/>
            <person name="Powell A.J."/>
            <person name="Barry K."/>
            <person name="Miller A.N."/>
            <person name="Grigoriev I.V."/>
            <person name="Debuchy R."/>
            <person name="Gladieux P."/>
            <person name="Hiltunen Thoren M."/>
            <person name="Johannesson H."/>
        </authorList>
    </citation>
    <scope>NUCLEOTIDE SEQUENCE</scope>
    <source>
        <strain evidence="2">CBS 538.74</strain>
    </source>
</reference>
<feature type="region of interest" description="Disordered" evidence="1">
    <location>
        <begin position="1"/>
        <end position="71"/>
    </location>
</feature>
<evidence type="ECO:0000313" key="2">
    <source>
        <dbReference type="EMBL" id="KAK4149058.1"/>
    </source>
</evidence>
<feature type="compositionally biased region" description="Basic and acidic residues" evidence="1">
    <location>
        <begin position="49"/>
        <end position="61"/>
    </location>
</feature>
<name>A0AAN6VCQ8_9PEZI</name>
<dbReference type="InterPro" id="IPR020100">
    <property type="entry name" value="Glc-repressible_Grg1"/>
</dbReference>
<reference evidence="2" key="2">
    <citation type="submission" date="2023-05" db="EMBL/GenBank/DDBJ databases">
        <authorList>
            <consortium name="Lawrence Berkeley National Laboratory"/>
            <person name="Steindorff A."/>
            <person name="Hensen N."/>
            <person name="Bonometti L."/>
            <person name="Westerberg I."/>
            <person name="Brannstrom I.O."/>
            <person name="Guillou S."/>
            <person name="Cros-Aarteil S."/>
            <person name="Calhoun S."/>
            <person name="Haridas S."/>
            <person name="Kuo A."/>
            <person name="Mondo S."/>
            <person name="Pangilinan J."/>
            <person name="Riley R."/>
            <person name="Labutti K."/>
            <person name="Andreopoulos B."/>
            <person name="Lipzen A."/>
            <person name="Chen C."/>
            <person name="Yanf M."/>
            <person name="Daum C."/>
            <person name="Ng V."/>
            <person name="Clum A."/>
            <person name="Ohm R."/>
            <person name="Martin F."/>
            <person name="Silar P."/>
            <person name="Natvig D."/>
            <person name="Lalanne C."/>
            <person name="Gautier V."/>
            <person name="Ament-Velasquez S.L."/>
            <person name="Kruys A."/>
            <person name="Hutchinson M.I."/>
            <person name="Powell A.J."/>
            <person name="Barry K."/>
            <person name="Miller A.N."/>
            <person name="Grigoriev I.V."/>
            <person name="Debuchy R."/>
            <person name="Gladieux P."/>
            <person name="Thoren M.H."/>
            <person name="Johannesson H."/>
        </authorList>
    </citation>
    <scope>NUCLEOTIDE SEQUENCE</scope>
    <source>
        <strain evidence="2">CBS 538.74</strain>
    </source>
</reference>
<dbReference type="AlphaFoldDB" id="A0AAN6VCQ8"/>
<accession>A0AAN6VCQ8</accession>
<sequence length="71" mass="7343">MDTIKNAGNYVSDKVQSATSGTAKETHKEVAKDSDVGVGSRLQAAGDAVSDKAKESKHDASAEVNKQAATH</sequence>
<organism evidence="2 3">
    <name type="scientific">Chaetomidium leptoderma</name>
    <dbReference type="NCBI Taxonomy" id="669021"/>
    <lineage>
        <taxon>Eukaryota</taxon>
        <taxon>Fungi</taxon>
        <taxon>Dikarya</taxon>
        <taxon>Ascomycota</taxon>
        <taxon>Pezizomycotina</taxon>
        <taxon>Sordariomycetes</taxon>
        <taxon>Sordariomycetidae</taxon>
        <taxon>Sordariales</taxon>
        <taxon>Chaetomiaceae</taxon>
        <taxon>Chaetomidium</taxon>
    </lineage>
</organism>
<feature type="compositionally biased region" description="Polar residues" evidence="1">
    <location>
        <begin position="14"/>
        <end position="23"/>
    </location>
</feature>
<proteinExistence type="predicted"/>
<feature type="compositionally biased region" description="Basic and acidic residues" evidence="1">
    <location>
        <begin position="24"/>
        <end position="35"/>
    </location>
</feature>
<dbReference type="EMBL" id="MU857210">
    <property type="protein sequence ID" value="KAK4149058.1"/>
    <property type="molecule type" value="Genomic_DNA"/>
</dbReference>